<keyword evidence="3 10" id="KW-0597">Phosphoprotein</keyword>
<evidence type="ECO:0000256" key="5">
    <source>
        <dbReference type="ARBA" id="ARBA00023015"/>
    </source>
</evidence>
<evidence type="ECO:0000313" key="13">
    <source>
        <dbReference type="Proteomes" id="UP001049518"/>
    </source>
</evidence>
<keyword evidence="5 9" id="KW-0805">Transcription regulation</keyword>
<dbReference type="SMART" id="SM00448">
    <property type="entry name" value="REC"/>
    <property type="match status" value="1"/>
</dbReference>
<evidence type="ECO:0000256" key="3">
    <source>
        <dbReference type="ARBA" id="ARBA00022553"/>
    </source>
</evidence>
<evidence type="ECO:0000256" key="6">
    <source>
        <dbReference type="ARBA" id="ARBA00023125"/>
    </source>
</evidence>
<reference evidence="12" key="1">
    <citation type="submission" date="2020-07" db="EMBL/GenBank/DDBJ databases">
        <authorList>
            <person name="Tarantini F.S."/>
            <person name="Hong K.W."/>
            <person name="Chan K.G."/>
        </authorList>
    </citation>
    <scope>NUCLEOTIDE SEQUENCE</scope>
    <source>
        <strain evidence="12">32-07</strain>
    </source>
</reference>
<evidence type="ECO:0000256" key="9">
    <source>
        <dbReference type="PIRNR" id="PIRNR006171"/>
    </source>
</evidence>
<accession>A0ABX8QUQ5</accession>
<dbReference type="RefSeq" id="WP_231335826.1">
    <property type="nucleotide sequence ID" value="NZ_CP059572.1"/>
</dbReference>
<feature type="domain" description="Response regulatory" evidence="11">
    <location>
        <begin position="5"/>
        <end position="121"/>
    </location>
</feature>
<gene>
    <name evidence="12" type="ORF">AGRA3207_003573</name>
</gene>
<keyword evidence="8 9" id="KW-0804">Transcription</keyword>
<keyword evidence="2 9" id="KW-0963">Cytoplasm</keyword>
<protein>
    <recommendedName>
        <fullName evidence="9">Transcriptional regulatory protein</fullName>
    </recommendedName>
</protein>
<dbReference type="PANTHER" id="PTHR45526:SF1">
    <property type="entry name" value="TRANSCRIPTIONAL REGULATORY PROTEIN DCUR-RELATED"/>
    <property type="match status" value="1"/>
</dbReference>
<evidence type="ECO:0000256" key="4">
    <source>
        <dbReference type="ARBA" id="ARBA00023012"/>
    </source>
</evidence>
<dbReference type="InterPro" id="IPR048714">
    <property type="entry name" value="DpiA-like_HTH"/>
</dbReference>
<keyword evidence="6 9" id="KW-0238">DNA-binding</keyword>
<dbReference type="InterPro" id="IPR024187">
    <property type="entry name" value="Sig_transdc_resp-reg_cit/mal"/>
</dbReference>
<dbReference type="InterPro" id="IPR001789">
    <property type="entry name" value="Sig_transdc_resp-reg_receiver"/>
</dbReference>
<evidence type="ECO:0000259" key="11">
    <source>
        <dbReference type="PROSITE" id="PS50110"/>
    </source>
</evidence>
<keyword evidence="13" id="KW-1185">Reference proteome</keyword>
<dbReference type="InterPro" id="IPR011006">
    <property type="entry name" value="CheY-like_superfamily"/>
</dbReference>
<keyword evidence="4 9" id="KW-0902">Two-component regulatory system</keyword>
<evidence type="ECO:0000256" key="10">
    <source>
        <dbReference type="PROSITE-ProRule" id="PRU00169"/>
    </source>
</evidence>
<evidence type="ECO:0000313" key="12">
    <source>
        <dbReference type="EMBL" id="QXJ22555.1"/>
    </source>
</evidence>
<dbReference type="PROSITE" id="PS50110">
    <property type="entry name" value="RESPONSE_REGULATORY"/>
    <property type="match status" value="1"/>
</dbReference>
<dbReference type="Pfam" id="PF00072">
    <property type="entry name" value="Response_reg"/>
    <property type="match status" value="1"/>
</dbReference>
<evidence type="ECO:0000256" key="2">
    <source>
        <dbReference type="ARBA" id="ARBA00022490"/>
    </source>
</evidence>
<comment type="subcellular location">
    <subcellularLocation>
        <location evidence="1 9">Cytoplasm</location>
    </subcellularLocation>
</comment>
<dbReference type="EMBL" id="CP059572">
    <property type="protein sequence ID" value="QXJ22555.1"/>
    <property type="molecule type" value="Genomic_DNA"/>
</dbReference>
<dbReference type="Pfam" id="PF20714">
    <property type="entry name" value="HTH_64"/>
    <property type="match status" value="1"/>
</dbReference>
<evidence type="ECO:0000256" key="8">
    <source>
        <dbReference type="ARBA" id="ARBA00023163"/>
    </source>
</evidence>
<dbReference type="Gene3D" id="3.40.50.2300">
    <property type="match status" value="1"/>
</dbReference>
<feature type="modified residue" description="4-aspartylphosphate" evidence="10">
    <location>
        <position position="56"/>
    </location>
</feature>
<evidence type="ECO:0000256" key="7">
    <source>
        <dbReference type="ARBA" id="ARBA00023159"/>
    </source>
</evidence>
<organism evidence="12 13">
    <name type="scientific">Actinomadura graeca</name>
    <dbReference type="NCBI Taxonomy" id="2750812"/>
    <lineage>
        <taxon>Bacteria</taxon>
        <taxon>Bacillati</taxon>
        <taxon>Actinomycetota</taxon>
        <taxon>Actinomycetes</taxon>
        <taxon>Streptosporangiales</taxon>
        <taxon>Thermomonosporaceae</taxon>
        <taxon>Actinomadura</taxon>
    </lineage>
</organism>
<evidence type="ECO:0000256" key="1">
    <source>
        <dbReference type="ARBA" id="ARBA00004496"/>
    </source>
</evidence>
<keyword evidence="7 9" id="KW-0010">Activator</keyword>
<name>A0ABX8QUQ5_9ACTN</name>
<dbReference type="PIRSF" id="PIRSF006171">
    <property type="entry name" value="RR_citrat_malat"/>
    <property type="match status" value="1"/>
</dbReference>
<proteinExistence type="predicted"/>
<dbReference type="PANTHER" id="PTHR45526">
    <property type="entry name" value="TRANSCRIPTIONAL REGULATORY PROTEIN DPIA"/>
    <property type="match status" value="1"/>
</dbReference>
<dbReference type="InterPro" id="IPR051271">
    <property type="entry name" value="2C-system_Tx_regulators"/>
</dbReference>
<sequence>MTEWRVLIVEDDPVVAGVHRRVVSAFPALTVVGIADSAESAAAELRRTKPHLVLLDLGLPGVDGLTLLRSARGRGIEVEVIAITAQSTASVVRAAAQLGILDYLVKPFAVDRLRQALASFLNRVAATGGDELCQRDIDEFRATTGATNWVPKDLTPERLDLVRGLLRTVTQGVTAEQAAQSLGVSRVTAWRYLEYLVTVEEAWVDHVGDRPGRPRKVYVARTLIG</sequence>
<dbReference type="SUPFAM" id="SSF52172">
    <property type="entry name" value="CheY-like"/>
    <property type="match status" value="1"/>
</dbReference>
<dbReference type="Proteomes" id="UP001049518">
    <property type="component" value="Chromosome"/>
</dbReference>